<name>A0ABV7V5M3_9SPHN</name>
<organism evidence="4 5">
    <name type="scientific">Novosphingobium pokkalii</name>
    <dbReference type="NCBI Taxonomy" id="1770194"/>
    <lineage>
        <taxon>Bacteria</taxon>
        <taxon>Pseudomonadati</taxon>
        <taxon>Pseudomonadota</taxon>
        <taxon>Alphaproteobacteria</taxon>
        <taxon>Sphingomonadales</taxon>
        <taxon>Sphingomonadaceae</taxon>
        <taxon>Novosphingobium</taxon>
    </lineage>
</organism>
<gene>
    <name evidence="4" type="ORF">ACFOOT_14950</name>
</gene>
<dbReference type="Pfam" id="PF13202">
    <property type="entry name" value="EF-hand_5"/>
    <property type="match status" value="3"/>
</dbReference>
<feature type="signal peptide" evidence="2">
    <location>
        <begin position="1"/>
        <end position="21"/>
    </location>
</feature>
<feature type="chain" id="PRO_5046791415" evidence="2">
    <location>
        <begin position="22"/>
        <end position="145"/>
    </location>
</feature>
<dbReference type="Proteomes" id="UP001595683">
    <property type="component" value="Unassembled WGS sequence"/>
</dbReference>
<protein>
    <submittedName>
        <fullName evidence="4">EF-hand domain-containing protein</fullName>
    </submittedName>
</protein>
<keyword evidence="5" id="KW-1185">Reference proteome</keyword>
<dbReference type="Gene3D" id="1.10.238.10">
    <property type="entry name" value="EF-hand"/>
    <property type="match status" value="2"/>
</dbReference>
<reference evidence="5" key="1">
    <citation type="journal article" date="2019" name="Int. J. Syst. Evol. Microbiol.">
        <title>The Global Catalogue of Microorganisms (GCM) 10K type strain sequencing project: providing services to taxonomists for standard genome sequencing and annotation.</title>
        <authorList>
            <consortium name="The Broad Institute Genomics Platform"/>
            <consortium name="The Broad Institute Genome Sequencing Center for Infectious Disease"/>
            <person name="Wu L."/>
            <person name="Ma J."/>
        </authorList>
    </citation>
    <scope>NUCLEOTIDE SEQUENCE [LARGE SCALE GENOMIC DNA]</scope>
    <source>
        <strain evidence="5">KCTC 42224</strain>
    </source>
</reference>
<comment type="caution">
    <text evidence="4">The sequence shown here is derived from an EMBL/GenBank/DDBJ whole genome shotgun (WGS) entry which is preliminary data.</text>
</comment>
<dbReference type="InterPro" id="IPR002048">
    <property type="entry name" value="EF_hand_dom"/>
</dbReference>
<dbReference type="PROSITE" id="PS00018">
    <property type="entry name" value="EF_HAND_1"/>
    <property type="match status" value="2"/>
</dbReference>
<dbReference type="RefSeq" id="WP_191323344.1">
    <property type="nucleotide sequence ID" value="NZ_BMZP01000004.1"/>
</dbReference>
<evidence type="ECO:0000259" key="3">
    <source>
        <dbReference type="PROSITE" id="PS50222"/>
    </source>
</evidence>
<accession>A0ABV7V5M3</accession>
<dbReference type="InterPro" id="IPR018247">
    <property type="entry name" value="EF_Hand_1_Ca_BS"/>
</dbReference>
<dbReference type="InterPro" id="IPR011992">
    <property type="entry name" value="EF-hand-dom_pair"/>
</dbReference>
<dbReference type="SMART" id="SM00054">
    <property type="entry name" value="EFh"/>
    <property type="match status" value="2"/>
</dbReference>
<feature type="domain" description="EF-hand" evidence="3">
    <location>
        <begin position="79"/>
        <end position="105"/>
    </location>
</feature>
<feature type="region of interest" description="Disordered" evidence="1">
    <location>
        <begin position="107"/>
        <end position="145"/>
    </location>
</feature>
<keyword evidence="2" id="KW-0732">Signal</keyword>
<sequence length="145" mass="15085">MQKFAPAYLLFALAVGLPAFAQTPAPQAPMMNGQGVTRDAFVARSLGRIMAADTDGDGRVSKAEFTAAMAGRGNPDRQFARMDTNGDGYLDKAEITAALTARFNRMDANGDGVLSPDERKWPGEGGRGAGGGMDGQGMKGGQDPS</sequence>
<evidence type="ECO:0000256" key="1">
    <source>
        <dbReference type="SAM" id="MobiDB-lite"/>
    </source>
</evidence>
<dbReference type="PROSITE" id="PS50222">
    <property type="entry name" value="EF_HAND_2"/>
    <property type="match status" value="2"/>
</dbReference>
<evidence type="ECO:0000313" key="5">
    <source>
        <dbReference type="Proteomes" id="UP001595683"/>
    </source>
</evidence>
<dbReference type="EMBL" id="JBHRYE010000022">
    <property type="protein sequence ID" value="MFC3672719.1"/>
    <property type="molecule type" value="Genomic_DNA"/>
</dbReference>
<proteinExistence type="predicted"/>
<evidence type="ECO:0000313" key="4">
    <source>
        <dbReference type="EMBL" id="MFC3672719.1"/>
    </source>
</evidence>
<feature type="compositionally biased region" description="Gly residues" evidence="1">
    <location>
        <begin position="123"/>
        <end position="145"/>
    </location>
</feature>
<dbReference type="SUPFAM" id="SSF47473">
    <property type="entry name" value="EF-hand"/>
    <property type="match status" value="1"/>
</dbReference>
<feature type="domain" description="EF-hand" evidence="3">
    <location>
        <begin position="49"/>
        <end position="75"/>
    </location>
</feature>
<evidence type="ECO:0000256" key="2">
    <source>
        <dbReference type="SAM" id="SignalP"/>
    </source>
</evidence>